<organism evidence="6 7">
    <name type="scientific">Rhodococcus oxybenzonivorans</name>
    <dbReference type="NCBI Taxonomy" id="1990687"/>
    <lineage>
        <taxon>Bacteria</taxon>
        <taxon>Bacillati</taxon>
        <taxon>Actinomycetota</taxon>
        <taxon>Actinomycetes</taxon>
        <taxon>Mycobacteriales</taxon>
        <taxon>Nocardiaceae</taxon>
        <taxon>Rhodococcus</taxon>
    </lineage>
</organism>
<dbReference type="InterPro" id="IPR030678">
    <property type="entry name" value="Peptide/Ni-bd"/>
</dbReference>
<feature type="chain" id="PRO_5042248013" evidence="4">
    <location>
        <begin position="33"/>
        <end position="514"/>
    </location>
</feature>
<name>A0AAE5A5Y9_9NOCA</name>
<dbReference type="PANTHER" id="PTHR30290">
    <property type="entry name" value="PERIPLASMIC BINDING COMPONENT OF ABC TRANSPORTER"/>
    <property type="match status" value="1"/>
</dbReference>
<dbReference type="SUPFAM" id="SSF53850">
    <property type="entry name" value="Periplasmic binding protein-like II"/>
    <property type="match status" value="1"/>
</dbReference>
<dbReference type="PIRSF" id="PIRSF002741">
    <property type="entry name" value="MppA"/>
    <property type="match status" value="1"/>
</dbReference>
<comment type="similarity">
    <text evidence="1">Belongs to the bacterial solute-binding protein 5 family.</text>
</comment>
<keyword evidence="2" id="KW-0813">Transport</keyword>
<protein>
    <submittedName>
        <fullName evidence="6">ABC transporter substrate-binding protein</fullName>
    </submittedName>
</protein>
<dbReference type="InterPro" id="IPR039424">
    <property type="entry name" value="SBP_5"/>
</dbReference>
<dbReference type="PANTHER" id="PTHR30290:SF9">
    <property type="entry name" value="OLIGOPEPTIDE-BINDING PROTEIN APPA"/>
    <property type="match status" value="1"/>
</dbReference>
<dbReference type="PROSITE" id="PS51257">
    <property type="entry name" value="PROKAR_LIPOPROTEIN"/>
    <property type="match status" value="1"/>
</dbReference>
<evidence type="ECO:0000256" key="3">
    <source>
        <dbReference type="ARBA" id="ARBA00022729"/>
    </source>
</evidence>
<dbReference type="GO" id="GO:0042597">
    <property type="term" value="C:periplasmic space"/>
    <property type="evidence" value="ECO:0007669"/>
    <property type="project" value="UniProtKB-ARBA"/>
</dbReference>
<dbReference type="GO" id="GO:0043190">
    <property type="term" value="C:ATP-binding cassette (ABC) transporter complex"/>
    <property type="evidence" value="ECO:0007669"/>
    <property type="project" value="InterPro"/>
</dbReference>
<evidence type="ECO:0000259" key="5">
    <source>
        <dbReference type="Pfam" id="PF00496"/>
    </source>
</evidence>
<dbReference type="Gene3D" id="3.90.76.10">
    <property type="entry name" value="Dipeptide-binding Protein, Domain 1"/>
    <property type="match status" value="1"/>
</dbReference>
<evidence type="ECO:0000256" key="1">
    <source>
        <dbReference type="ARBA" id="ARBA00005695"/>
    </source>
</evidence>
<dbReference type="Pfam" id="PF00496">
    <property type="entry name" value="SBP_bac_5"/>
    <property type="match status" value="1"/>
</dbReference>
<sequence length="514" mass="55498">MTFKRLAAAVFACMLGLGLVACSGAAGGSASAHDGTLRVGFRTANPTSLDPAKGNAGSDHTILWAIYDSLIHFDKDMNPQPGLAKGWTWASPTQLRLELVEGNRFHDGTPFDAEAVRFNLDRIRAGGAGIMIASDLAAVQSVEVPSPTTVNITLSRPNASLLLTLSDRAGMMVSPTALQQDADAVERTPVGAGAFKFDKWTPGDRIDVSKADTYWNTDATKLSGISFRLMPDPQTRLNALRAGDIDFIYEVDPESFSSIEHDAALDHQTSPTLAYYQLFFDMSRKPFDDRRVRQAIAMSINRTALVNAVLGPGGGEPAWMPMPADHWAYTPALEATPSFDTDKARQLLASAGHPDGFTFEMAFENGALNERRAEIIKSSLADVGITVNLKPNDTASTTSAFVVDKTVDVLNSRWTGRPDPATTYFGEFAENGFTNVGRYVNPALDKALQDGEATPDQAARKAAYATANEILIDEAFNVPLYFQKNIVVYNKRVQGFEGSLLGKPRFDGVSLSGS</sequence>
<dbReference type="AlphaFoldDB" id="A0AAE5A5Y9"/>
<dbReference type="Proteomes" id="UP001185863">
    <property type="component" value="Unassembled WGS sequence"/>
</dbReference>
<keyword evidence="3 4" id="KW-0732">Signal</keyword>
<dbReference type="Gene3D" id="3.40.190.10">
    <property type="entry name" value="Periplasmic binding protein-like II"/>
    <property type="match status" value="1"/>
</dbReference>
<dbReference type="Gene3D" id="3.10.105.10">
    <property type="entry name" value="Dipeptide-binding Protein, Domain 3"/>
    <property type="match status" value="1"/>
</dbReference>
<gene>
    <name evidence="6" type="ORF">R4315_05170</name>
</gene>
<feature type="signal peptide" evidence="4">
    <location>
        <begin position="1"/>
        <end position="32"/>
    </location>
</feature>
<dbReference type="InterPro" id="IPR000914">
    <property type="entry name" value="SBP_5_dom"/>
</dbReference>
<evidence type="ECO:0000256" key="4">
    <source>
        <dbReference type="SAM" id="SignalP"/>
    </source>
</evidence>
<evidence type="ECO:0000313" key="7">
    <source>
        <dbReference type="Proteomes" id="UP001185863"/>
    </source>
</evidence>
<dbReference type="EMBL" id="JAWLUP010000006">
    <property type="protein sequence ID" value="MDV7263949.1"/>
    <property type="molecule type" value="Genomic_DNA"/>
</dbReference>
<proteinExistence type="inferred from homology"/>
<dbReference type="GO" id="GO:0015833">
    <property type="term" value="P:peptide transport"/>
    <property type="evidence" value="ECO:0007669"/>
    <property type="project" value="TreeGrafter"/>
</dbReference>
<reference evidence="6" key="1">
    <citation type="submission" date="2023-10" db="EMBL/GenBank/DDBJ databases">
        <title>Development of a sustainable strategy for remediation of hydrocarbon-contaminated territories based on the waste exchange concept.</title>
        <authorList>
            <person name="Krivoruchko A."/>
        </authorList>
    </citation>
    <scope>NUCLEOTIDE SEQUENCE</scope>
    <source>
        <strain evidence="6">IEGM 68</strain>
    </source>
</reference>
<feature type="domain" description="Solute-binding protein family 5" evidence="5">
    <location>
        <begin position="79"/>
        <end position="430"/>
    </location>
</feature>
<comment type="caution">
    <text evidence="6">The sequence shown here is derived from an EMBL/GenBank/DDBJ whole genome shotgun (WGS) entry which is preliminary data.</text>
</comment>
<evidence type="ECO:0000256" key="2">
    <source>
        <dbReference type="ARBA" id="ARBA00022448"/>
    </source>
</evidence>
<dbReference type="GO" id="GO:1904680">
    <property type="term" value="F:peptide transmembrane transporter activity"/>
    <property type="evidence" value="ECO:0007669"/>
    <property type="project" value="TreeGrafter"/>
</dbReference>
<evidence type="ECO:0000313" key="6">
    <source>
        <dbReference type="EMBL" id="MDV7263949.1"/>
    </source>
</evidence>
<dbReference type="RefSeq" id="WP_317745637.1">
    <property type="nucleotide sequence ID" value="NZ_JAWLUP010000006.1"/>
</dbReference>
<accession>A0AAE5A5Y9</accession>